<dbReference type="GeneID" id="34607800"/>
<reference evidence="2" key="1">
    <citation type="journal article" date="2017" name="Genome Biol.">
        <title>Comparative genomics reveals high biological diversity and specific adaptations in the industrially and medically important fungal genus Aspergillus.</title>
        <authorList>
            <person name="de Vries R.P."/>
            <person name="Riley R."/>
            <person name="Wiebenga A."/>
            <person name="Aguilar-Osorio G."/>
            <person name="Amillis S."/>
            <person name="Uchima C.A."/>
            <person name="Anderluh G."/>
            <person name="Asadollahi M."/>
            <person name="Askin M."/>
            <person name="Barry K."/>
            <person name="Battaglia E."/>
            <person name="Bayram O."/>
            <person name="Benocci T."/>
            <person name="Braus-Stromeyer S.A."/>
            <person name="Caldana C."/>
            <person name="Canovas D."/>
            <person name="Cerqueira G.C."/>
            <person name="Chen F."/>
            <person name="Chen W."/>
            <person name="Choi C."/>
            <person name="Clum A."/>
            <person name="Dos Santos R.A."/>
            <person name="Damasio A.R."/>
            <person name="Diallinas G."/>
            <person name="Emri T."/>
            <person name="Fekete E."/>
            <person name="Flipphi M."/>
            <person name="Freyberg S."/>
            <person name="Gallo A."/>
            <person name="Gournas C."/>
            <person name="Habgood R."/>
            <person name="Hainaut M."/>
            <person name="Harispe M.L."/>
            <person name="Henrissat B."/>
            <person name="Hilden K.S."/>
            <person name="Hope R."/>
            <person name="Hossain A."/>
            <person name="Karabika E."/>
            <person name="Karaffa L."/>
            <person name="Karanyi Z."/>
            <person name="Krasevec N."/>
            <person name="Kuo A."/>
            <person name="Kusch H."/>
            <person name="LaButti K."/>
            <person name="Lagendijk E.L."/>
            <person name="Lapidus A."/>
            <person name="Levasseur A."/>
            <person name="Lindquist E."/>
            <person name="Lipzen A."/>
            <person name="Logrieco A.F."/>
            <person name="MacCabe A."/>
            <person name="Maekelae M.R."/>
            <person name="Malavazi I."/>
            <person name="Melin P."/>
            <person name="Meyer V."/>
            <person name="Mielnichuk N."/>
            <person name="Miskei M."/>
            <person name="Molnar A.P."/>
            <person name="Mule G."/>
            <person name="Ngan C.Y."/>
            <person name="Orejas M."/>
            <person name="Orosz E."/>
            <person name="Ouedraogo J.P."/>
            <person name="Overkamp K.M."/>
            <person name="Park H.-S."/>
            <person name="Perrone G."/>
            <person name="Piumi F."/>
            <person name="Punt P.J."/>
            <person name="Ram A.F."/>
            <person name="Ramon A."/>
            <person name="Rauscher S."/>
            <person name="Record E."/>
            <person name="Riano-Pachon D.M."/>
            <person name="Robert V."/>
            <person name="Roehrig J."/>
            <person name="Ruller R."/>
            <person name="Salamov A."/>
            <person name="Salih N.S."/>
            <person name="Samson R.A."/>
            <person name="Sandor E."/>
            <person name="Sanguinetti M."/>
            <person name="Schuetze T."/>
            <person name="Sepcic K."/>
            <person name="Shelest E."/>
            <person name="Sherlock G."/>
            <person name="Sophianopoulou V."/>
            <person name="Squina F.M."/>
            <person name="Sun H."/>
            <person name="Susca A."/>
            <person name="Todd R.B."/>
            <person name="Tsang A."/>
            <person name="Unkles S.E."/>
            <person name="van de Wiele N."/>
            <person name="van Rossen-Uffink D."/>
            <person name="Oliveira J.V."/>
            <person name="Vesth T.C."/>
            <person name="Visser J."/>
            <person name="Yu J.-H."/>
            <person name="Zhou M."/>
            <person name="Andersen M.R."/>
            <person name="Archer D.B."/>
            <person name="Baker S.E."/>
            <person name="Benoit I."/>
            <person name="Brakhage A.A."/>
            <person name="Braus G.H."/>
            <person name="Fischer R."/>
            <person name="Frisvad J.C."/>
            <person name="Goldman G.H."/>
            <person name="Houbraken J."/>
            <person name="Oakley B."/>
            <person name="Pocsi I."/>
            <person name="Scazzocchio C."/>
            <person name="Seiboth B."/>
            <person name="vanKuyk P.A."/>
            <person name="Wortman J."/>
            <person name="Dyer P.S."/>
            <person name="Grigoriev I.V."/>
        </authorList>
    </citation>
    <scope>NUCLEOTIDE SEQUENCE [LARGE SCALE GENOMIC DNA]</scope>
    <source>
        <strain evidence="2">CBS 506.65</strain>
    </source>
</reference>
<name>A0A1L9SWQ6_9EURO</name>
<dbReference type="EMBL" id="KV878336">
    <property type="protein sequence ID" value="OJJ51473.1"/>
    <property type="molecule type" value="Genomic_DNA"/>
</dbReference>
<dbReference type="VEuPathDB" id="FungiDB:ASPZODRAFT_12294"/>
<proteinExistence type="predicted"/>
<protein>
    <submittedName>
        <fullName evidence="1">Uncharacterized protein</fullName>
    </submittedName>
</protein>
<evidence type="ECO:0000313" key="2">
    <source>
        <dbReference type="Proteomes" id="UP000184188"/>
    </source>
</evidence>
<gene>
    <name evidence="1" type="ORF">ASPZODRAFT_12294</name>
</gene>
<evidence type="ECO:0000313" key="1">
    <source>
        <dbReference type="EMBL" id="OJJ51473.1"/>
    </source>
</evidence>
<accession>A0A1L9SWQ6</accession>
<keyword evidence="2" id="KW-1185">Reference proteome</keyword>
<sequence length="74" mass="7656">MSLSASKLYLSSAFVPFPGSVAGSSSYSLTSNSDICIADRLASAAFSQIEAESARPLSGFSIGEVFWLGVQDTA</sequence>
<dbReference type="Proteomes" id="UP000184188">
    <property type="component" value="Unassembled WGS sequence"/>
</dbReference>
<organism evidence="1 2">
    <name type="scientific">Penicilliopsis zonata CBS 506.65</name>
    <dbReference type="NCBI Taxonomy" id="1073090"/>
    <lineage>
        <taxon>Eukaryota</taxon>
        <taxon>Fungi</taxon>
        <taxon>Dikarya</taxon>
        <taxon>Ascomycota</taxon>
        <taxon>Pezizomycotina</taxon>
        <taxon>Eurotiomycetes</taxon>
        <taxon>Eurotiomycetidae</taxon>
        <taxon>Eurotiales</taxon>
        <taxon>Aspergillaceae</taxon>
        <taxon>Penicilliopsis</taxon>
    </lineage>
</organism>
<dbReference type="AlphaFoldDB" id="A0A1L9SWQ6"/>
<dbReference type="RefSeq" id="XP_022585983.1">
    <property type="nucleotide sequence ID" value="XM_022721335.1"/>
</dbReference>